<dbReference type="InParanoid" id="A0A078B6B8"/>
<feature type="transmembrane region" description="Helical" evidence="1">
    <location>
        <begin position="168"/>
        <end position="187"/>
    </location>
</feature>
<dbReference type="EMBL" id="CCKQ01017227">
    <property type="protein sequence ID" value="CDW89098.1"/>
    <property type="molecule type" value="Genomic_DNA"/>
</dbReference>
<feature type="transmembrane region" description="Helical" evidence="1">
    <location>
        <begin position="51"/>
        <end position="72"/>
    </location>
</feature>
<evidence type="ECO:0000313" key="3">
    <source>
        <dbReference type="EMBL" id="CDW89098.1"/>
    </source>
</evidence>
<gene>
    <name evidence="3" type="primary">Contig17062.g18176</name>
    <name evidence="3" type="ORF">STYLEM_18227</name>
</gene>
<dbReference type="OrthoDB" id="10527067at2759"/>
<name>A0A078B6B8_STYLE</name>
<keyword evidence="4" id="KW-1185">Reference proteome</keyword>
<evidence type="ECO:0000256" key="2">
    <source>
        <dbReference type="SAM" id="SignalP"/>
    </source>
</evidence>
<evidence type="ECO:0000256" key="1">
    <source>
        <dbReference type="SAM" id="Phobius"/>
    </source>
</evidence>
<feature type="chain" id="PRO_5001729837" evidence="2">
    <location>
        <begin position="28"/>
        <end position="196"/>
    </location>
</feature>
<keyword evidence="1" id="KW-1133">Transmembrane helix</keyword>
<reference evidence="3 4" key="1">
    <citation type="submission" date="2014-06" db="EMBL/GenBank/DDBJ databases">
        <authorList>
            <person name="Swart Estienne"/>
        </authorList>
    </citation>
    <scope>NUCLEOTIDE SEQUENCE [LARGE SCALE GENOMIC DNA]</scope>
    <source>
        <strain evidence="3 4">130c</strain>
    </source>
</reference>
<evidence type="ECO:0000313" key="4">
    <source>
        <dbReference type="Proteomes" id="UP000039865"/>
    </source>
</evidence>
<proteinExistence type="predicted"/>
<dbReference type="Proteomes" id="UP000039865">
    <property type="component" value="Unassembled WGS sequence"/>
</dbReference>
<organism evidence="3 4">
    <name type="scientific">Stylonychia lemnae</name>
    <name type="common">Ciliate</name>
    <dbReference type="NCBI Taxonomy" id="5949"/>
    <lineage>
        <taxon>Eukaryota</taxon>
        <taxon>Sar</taxon>
        <taxon>Alveolata</taxon>
        <taxon>Ciliophora</taxon>
        <taxon>Intramacronucleata</taxon>
        <taxon>Spirotrichea</taxon>
        <taxon>Stichotrichia</taxon>
        <taxon>Sporadotrichida</taxon>
        <taxon>Oxytrichidae</taxon>
        <taxon>Stylonychinae</taxon>
        <taxon>Stylonychia</taxon>
    </lineage>
</organism>
<protein>
    <submittedName>
        <fullName evidence="3">Uncharacterized protein</fullName>
    </submittedName>
</protein>
<keyword evidence="1" id="KW-0472">Membrane</keyword>
<feature type="signal peptide" evidence="2">
    <location>
        <begin position="1"/>
        <end position="27"/>
    </location>
</feature>
<keyword evidence="2" id="KW-0732">Signal</keyword>
<dbReference type="AlphaFoldDB" id="A0A078B6B8"/>
<keyword evidence="1" id="KW-0812">Transmembrane</keyword>
<sequence>MTMDKNFALNRTVFLVVVFLMLSSSIGKQQEKEQLQSPKVTAPFYPNFGNNPAIEMLIGISIGSISFLKLFFPYDCARSSIEVTIETLDYYVFWNQMSQDYDKNVFYLMQSAATTLLKVPQIVNQCGVSSTKGILYNVGAAFTDSLLQLLKVIIYFDTAINFGFQEQWAMSGFFGMYSLITCISFVAQRIFNGGVA</sequence>
<feature type="transmembrane region" description="Helical" evidence="1">
    <location>
        <begin position="134"/>
        <end position="156"/>
    </location>
</feature>
<accession>A0A078B6B8</accession>